<dbReference type="EMBL" id="AUZM01000046">
    <property type="protein sequence ID" value="ERT05907.1"/>
    <property type="molecule type" value="Genomic_DNA"/>
</dbReference>
<accession>U7QDD9</accession>
<evidence type="ECO:0000313" key="3">
    <source>
        <dbReference type="Proteomes" id="UP000017127"/>
    </source>
</evidence>
<comment type="caution">
    <text evidence="1">The sequence shown here is derived from an EMBL/GenBank/DDBJ whole genome shotgun (WGS) entry which is preliminary data.</text>
</comment>
<dbReference type="PATRIC" id="fig|1348334.3.peg.3978"/>
<dbReference type="RefSeq" id="WP_023067846.1">
    <property type="nucleotide sequence ID" value="NZ_AUZM01000046.1"/>
</dbReference>
<proteinExistence type="predicted"/>
<reference evidence="1 3" key="1">
    <citation type="journal article" date="2013" name="Front. Microbiol.">
        <title>Comparative genomic analyses of the cyanobacterium, Lyngbya aestuarii BL J, a powerful hydrogen producer.</title>
        <authorList>
            <person name="Kothari A."/>
            <person name="Vaughn M."/>
            <person name="Garcia-Pichel F."/>
        </authorList>
    </citation>
    <scope>NUCLEOTIDE SEQUENCE [LARGE SCALE GENOMIC DNA]</scope>
    <source>
        <strain evidence="1 3">BL J</strain>
    </source>
</reference>
<evidence type="ECO:0000313" key="2">
    <source>
        <dbReference type="EMBL" id="ERT05907.1"/>
    </source>
</evidence>
<dbReference type="AlphaFoldDB" id="U7QDD9"/>
<name>U7QDD9_9CYAN</name>
<protein>
    <submittedName>
        <fullName evidence="1">Uncharacterized protein</fullName>
    </submittedName>
</protein>
<evidence type="ECO:0000313" key="1">
    <source>
        <dbReference type="EMBL" id="ERT05227.1"/>
    </source>
</evidence>
<keyword evidence="3" id="KW-1185">Reference proteome</keyword>
<gene>
    <name evidence="2" type="ORF">M595_4112</name>
    <name evidence="1" type="ORF">M595_4858</name>
</gene>
<organism evidence="1 3">
    <name type="scientific">Lyngbya aestuarii BL J</name>
    <dbReference type="NCBI Taxonomy" id="1348334"/>
    <lineage>
        <taxon>Bacteria</taxon>
        <taxon>Bacillati</taxon>
        <taxon>Cyanobacteriota</taxon>
        <taxon>Cyanophyceae</taxon>
        <taxon>Oscillatoriophycideae</taxon>
        <taxon>Oscillatoriales</taxon>
        <taxon>Microcoleaceae</taxon>
        <taxon>Lyngbya</taxon>
    </lineage>
</organism>
<dbReference type="EMBL" id="AUZM01000064">
    <property type="protein sequence ID" value="ERT05227.1"/>
    <property type="molecule type" value="Genomic_DNA"/>
</dbReference>
<dbReference type="Proteomes" id="UP000017127">
    <property type="component" value="Unassembled WGS sequence"/>
</dbReference>
<sequence>MEALPQAFVYLSNSPNRDKPTFGFLVNGREFVFVKWVKTEPPKSGCSYALSIE</sequence>